<proteinExistence type="predicted"/>
<dbReference type="STRING" id="285351.SAMN04488035_1533"/>
<protein>
    <submittedName>
        <fullName evidence="1">Uncharacterized protein</fullName>
    </submittedName>
</protein>
<dbReference type="EMBL" id="FONZ01000002">
    <property type="protein sequence ID" value="SFF08967.1"/>
    <property type="molecule type" value="Genomic_DNA"/>
</dbReference>
<keyword evidence="2" id="KW-1185">Reference proteome</keyword>
<dbReference type="Proteomes" id="UP000198520">
    <property type="component" value="Unassembled WGS sequence"/>
</dbReference>
<name>A0A1I2FW19_9MICO</name>
<sequence>MRARPSLSPDAAALLRQLTHERPLAVAHLADGGWVAATRSFIVTSSGAAEASAREWVDVDRASLDPETRTLTVSWADGTGTSALVFADDTAAQLTLVLREQVQSSVVLAESLKLPGGAVARVAVRRRPSGELFSQVIGDARVNLADPDTARVVGACEARLREASGLPL</sequence>
<reference evidence="2" key="1">
    <citation type="submission" date="2016-10" db="EMBL/GenBank/DDBJ databases">
        <authorList>
            <person name="Varghese N."/>
            <person name="Submissions S."/>
        </authorList>
    </citation>
    <scope>NUCLEOTIDE SEQUENCE [LARGE SCALE GENOMIC DNA]</scope>
    <source>
        <strain evidence="2">DSM 19083</strain>
    </source>
</reference>
<organism evidence="1 2">
    <name type="scientific">Flavimobilis marinus</name>
    <dbReference type="NCBI Taxonomy" id="285351"/>
    <lineage>
        <taxon>Bacteria</taxon>
        <taxon>Bacillati</taxon>
        <taxon>Actinomycetota</taxon>
        <taxon>Actinomycetes</taxon>
        <taxon>Micrococcales</taxon>
        <taxon>Jonesiaceae</taxon>
        <taxon>Flavimobilis</taxon>
    </lineage>
</organism>
<dbReference type="OrthoDB" id="3260805at2"/>
<dbReference type="AlphaFoldDB" id="A0A1I2FW19"/>
<accession>A0A1I2FW19</accession>
<evidence type="ECO:0000313" key="1">
    <source>
        <dbReference type="EMBL" id="SFF08967.1"/>
    </source>
</evidence>
<dbReference type="RefSeq" id="WP_093376808.1">
    <property type="nucleotide sequence ID" value="NZ_BNAN01000002.1"/>
</dbReference>
<evidence type="ECO:0000313" key="2">
    <source>
        <dbReference type="Proteomes" id="UP000198520"/>
    </source>
</evidence>
<gene>
    <name evidence="1" type="ORF">SAMN04488035_1533</name>
</gene>